<reference evidence="1 2" key="1">
    <citation type="journal article" date="2019" name="Nat. Commun.">
        <title>A new type of DNA phosphorothioation-based antiviral system in archaea.</title>
        <authorList>
            <person name="Xiong L."/>
            <person name="Liu S."/>
            <person name="Chen S."/>
            <person name="Xiao Y."/>
            <person name="Zhu B."/>
            <person name="Gao Y."/>
            <person name="Zhang Y."/>
            <person name="Chen B."/>
            <person name="Luo J."/>
            <person name="Deng Z."/>
            <person name="Chen X."/>
            <person name="Wang L."/>
            <person name="Chen S."/>
        </authorList>
    </citation>
    <scope>NUCLEOTIDE SEQUENCE [LARGE SCALE GENOMIC DNA]</scope>
    <source>
        <strain evidence="1 2">JCM 10635</strain>
    </source>
</reference>
<dbReference type="AlphaFoldDB" id="A0A4D6HNT7"/>
<accession>A0A4D6HNT7</accession>
<proteinExistence type="predicted"/>
<name>A0A4D6HNT7_9EURY</name>
<evidence type="ECO:0000313" key="1">
    <source>
        <dbReference type="EMBL" id="QCC55510.1"/>
    </source>
</evidence>
<evidence type="ECO:0000313" key="2">
    <source>
        <dbReference type="Proteomes" id="UP000296822"/>
    </source>
</evidence>
<dbReference type="KEGG" id="nbg:DV706_14145"/>
<dbReference type="EMBL" id="CP031305">
    <property type="protein sequence ID" value="QCC55510.1"/>
    <property type="molecule type" value="Genomic_DNA"/>
</dbReference>
<protein>
    <submittedName>
        <fullName evidence="1">Uncharacterized protein</fullName>
    </submittedName>
</protein>
<dbReference type="Proteomes" id="UP000296822">
    <property type="component" value="Chromosome"/>
</dbReference>
<gene>
    <name evidence="1" type="ORF">DV706_14145</name>
</gene>
<sequence>MANSDTELIIELRSLTGYSDAVMADETWREMIQTAKHEVRAEAALDISNFYEYEHRSAERALFWTTALFSKIYMGELEGLDFNIGSVKIHQLPVRDITRVWYEKIDTHIANLRARTSGHGIRSVRRMDRTYGDN</sequence>
<organism evidence="1 2">
    <name type="scientific">Natronorubrum bangense</name>
    <dbReference type="NCBI Taxonomy" id="61858"/>
    <lineage>
        <taxon>Archaea</taxon>
        <taxon>Methanobacteriati</taxon>
        <taxon>Methanobacteriota</taxon>
        <taxon>Stenosarchaea group</taxon>
        <taxon>Halobacteria</taxon>
        <taxon>Halobacteriales</taxon>
        <taxon>Natrialbaceae</taxon>
        <taxon>Natronorubrum</taxon>
    </lineage>
</organism>